<keyword evidence="2" id="KW-0812">Transmembrane</keyword>
<protein>
    <submittedName>
        <fullName evidence="5">DUF4126 domain-containing protein</fullName>
    </submittedName>
</protein>
<dbReference type="EMBL" id="UYSL01025933">
    <property type="protein sequence ID" value="VDL84866.1"/>
    <property type="molecule type" value="Genomic_DNA"/>
</dbReference>
<accession>A0A0N4YV52</accession>
<reference evidence="5" key="1">
    <citation type="submission" date="2017-02" db="UniProtKB">
        <authorList>
            <consortium name="WormBaseParasite"/>
        </authorList>
    </citation>
    <scope>IDENTIFICATION</scope>
</reference>
<evidence type="ECO:0000256" key="2">
    <source>
        <dbReference type="SAM" id="Phobius"/>
    </source>
</evidence>
<evidence type="ECO:0000313" key="5">
    <source>
        <dbReference type="WBParaSite" id="NBR_0002112401-mRNA-1"/>
    </source>
</evidence>
<dbReference type="AlphaFoldDB" id="A0A0N4YV52"/>
<keyword evidence="4" id="KW-1185">Reference proteome</keyword>
<feature type="compositionally biased region" description="Basic and acidic residues" evidence="1">
    <location>
        <begin position="121"/>
        <end position="130"/>
    </location>
</feature>
<feature type="region of interest" description="Disordered" evidence="1">
    <location>
        <begin position="102"/>
        <end position="139"/>
    </location>
</feature>
<dbReference type="WBParaSite" id="NBR_0002112401-mRNA-1">
    <property type="protein sequence ID" value="NBR_0002112401-mRNA-1"/>
    <property type="gene ID" value="NBR_0002112401"/>
</dbReference>
<dbReference type="Proteomes" id="UP000271162">
    <property type="component" value="Unassembled WGS sequence"/>
</dbReference>
<keyword evidence="2" id="KW-0472">Membrane</keyword>
<feature type="transmembrane region" description="Helical" evidence="2">
    <location>
        <begin position="57"/>
        <end position="79"/>
    </location>
</feature>
<dbReference type="STRING" id="27835.A0A0N4YV52"/>
<proteinExistence type="predicted"/>
<organism evidence="5">
    <name type="scientific">Nippostrongylus brasiliensis</name>
    <name type="common">Rat hookworm</name>
    <dbReference type="NCBI Taxonomy" id="27835"/>
    <lineage>
        <taxon>Eukaryota</taxon>
        <taxon>Metazoa</taxon>
        <taxon>Ecdysozoa</taxon>
        <taxon>Nematoda</taxon>
        <taxon>Chromadorea</taxon>
        <taxon>Rhabditida</taxon>
        <taxon>Rhabditina</taxon>
        <taxon>Rhabditomorpha</taxon>
        <taxon>Strongyloidea</taxon>
        <taxon>Heligmosomidae</taxon>
        <taxon>Nippostrongylus</taxon>
    </lineage>
</organism>
<sequence>MIWLYASITAITTGYLWSLEWIGGPQSSRIRASHDVLDENYVNPNETNPETTKAIKFGTIILAVSLVILILKVFAFSIARRVFREIRKEYVAAMEGAKAVDDKFPKDRATRPPVPAMELKPMLEKKESRRSPSPRESYI</sequence>
<evidence type="ECO:0000256" key="1">
    <source>
        <dbReference type="SAM" id="MobiDB-lite"/>
    </source>
</evidence>
<reference evidence="3 4" key="2">
    <citation type="submission" date="2018-11" db="EMBL/GenBank/DDBJ databases">
        <authorList>
            <consortium name="Pathogen Informatics"/>
        </authorList>
    </citation>
    <scope>NUCLEOTIDE SEQUENCE [LARGE SCALE GENOMIC DNA]</scope>
</reference>
<evidence type="ECO:0000313" key="3">
    <source>
        <dbReference type="EMBL" id="VDL84866.1"/>
    </source>
</evidence>
<keyword evidence="2" id="KW-1133">Transmembrane helix</keyword>
<gene>
    <name evidence="3" type="ORF">NBR_LOCUS21125</name>
</gene>
<evidence type="ECO:0000313" key="4">
    <source>
        <dbReference type="Proteomes" id="UP000271162"/>
    </source>
</evidence>
<name>A0A0N4YV52_NIPBR</name>